<evidence type="ECO:0000313" key="9">
    <source>
        <dbReference type="EMBL" id="OHS96871.1"/>
    </source>
</evidence>
<reference evidence="9" key="1">
    <citation type="submission" date="2016-10" db="EMBL/GenBank/DDBJ databases">
        <authorList>
            <person name="Benchimol M."/>
            <person name="Almeida L.G."/>
            <person name="Vasconcelos A.T."/>
            <person name="Perreira-Neves A."/>
            <person name="Rosa I.A."/>
            <person name="Tasca T."/>
            <person name="Bogo M.R."/>
            <person name="de Souza W."/>
        </authorList>
    </citation>
    <scope>NUCLEOTIDE SEQUENCE [LARGE SCALE GENOMIC DNA]</scope>
    <source>
        <strain evidence="9">K</strain>
    </source>
</reference>
<evidence type="ECO:0000256" key="3">
    <source>
        <dbReference type="ARBA" id="ARBA00023242"/>
    </source>
</evidence>
<evidence type="ECO:0000256" key="2">
    <source>
        <dbReference type="ARBA" id="ARBA00019062"/>
    </source>
</evidence>
<dbReference type="Pfam" id="PF09468">
    <property type="entry name" value="RNase_H2-Ydr279"/>
    <property type="match status" value="1"/>
</dbReference>
<evidence type="ECO:0000256" key="1">
    <source>
        <dbReference type="ARBA" id="ARBA00004123"/>
    </source>
</evidence>
<dbReference type="RefSeq" id="XP_068350008.1">
    <property type="nucleotide sequence ID" value="XM_068495060.1"/>
</dbReference>
<evidence type="ECO:0000259" key="7">
    <source>
        <dbReference type="Pfam" id="PF09468"/>
    </source>
</evidence>
<organism evidence="9 10">
    <name type="scientific">Tritrichomonas foetus</name>
    <dbReference type="NCBI Taxonomy" id="1144522"/>
    <lineage>
        <taxon>Eukaryota</taxon>
        <taxon>Metamonada</taxon>
        <taxon>Parabasalia</taxon>
        <taxon>Tritrichomonadida</taxon>
        <taxon>Tritrichomonadidae</taxon>
        <taxon>Tritrichomonas</taxon>
    </lineage>
</organism>
<protein>
    <recommendedName>
        <fullName evidence="2">Ribonuclease H2 subunit B</fullName>
    </recommendedName>
    <alternativeName>
        <fullName evidence="5">Ribonuclease HI subunit B</fullName>
    </alternativeName>
</protein>
<evidence type="ECO:0000313" key="10">
    <source>
        <dbReference type="Proteomes" id="UP000179807"/>
    </source>
</evidence>
<dbReference type="AlphaFoldDB" id="A0A1J4JEZ2"/>
<feature type="domain" description="Rnh202 triple barrel" evidence="8">
    <location>
        <begin position="5"/>
        <end position="62"/>
    </location>
</feature>
<dbReference type="GO" id="GO:0032299">
    <property type="term" value="C:ribonuclease H2 complex"/>
    <property type="evidence" value="ECO:0007669"/>
    <property type="project" value="InterPro"/>
</dbReference>
<dbReference type="PANTHER" id="PTHR13383">
    <property type="entry name" value="RIBONUCLEASE H2 SUBUNIT B"/>
    <property type="match status" value="1"/>
</dbReference>
<dbReference type="PANTHER" id="PTHR13383:SF11">
    <property type="entry name" value="RIBONUCLEASE H2 SUBUNIT B"/>
    <property type="match status" value="1"/>
</dbReference>
<feature type="region of interest" description="Disordered" evidence="6">
    <location>
        <begin position="189"/>
        <end position="242"/>
    </location>
</feature>
<dbReference type="GO" id="GO:0006401">
    <property type="term" value="P:RNA catabolic process"/>
    <property type="evidence" value="ECO:0007669"/>
    <property type="project" value="TreeGrafter"/>
</dbReference>
<comment type="caution">
    <text evidence="9">The sequence shown here is derived from an EMBL/GenBank/DDBJ whole genome shotgun (WGS) entry which is preliminary data.</text>
</comment>
<evidence type="ECO:0000256" key="5">
    <source>
        <dbReference type="ARBA" id="ARBA00033464"/>
    </source>
</evidence>
<dbReference type="InterPro" id="IPR040456">
    <property type="entry name" value="RNase_H2_suB"/>
</dbReference>
<keyword evidence="10" id="KW-1185">Reference proteome</keyword>
<accession>A0A1J4JEZ2</accession>
<dbReference type="Pfam" id="PF17745">
    <property type="entry name" value="Ydr279_N"/>
    <property type="match status" value="1"/>
</dbReference>
<dbReference type="Gene3D" id="2.20.25.530">
    <property type="match status" value="1"/>
</dbReference>
<evidence type="ECO:0000256" key="6">
    <source>
        <dbReference type="SAM" id="MobiDB-lite"/>
    </source>
</evidence>
<comment type="subcellular location">
    <subcellularLocation>
        <location evidence="1">Nucleus</location>
    </subcellularLocation>
</comment>
<dbReference type="GeneID" id="94829764"/>
<dbReference type="InterPro" id="IPR019024">
    <property type="entry name" value="RNase_H2_suB_wHTH"/>
</dbReference>
<name>A0A1J4JEZ2_9EUKA</name>
<evidence type="ECO:0000256" key="4">
    <source>
        <dbReference type="ARBA" id="ARBA00024778"/>
    </source>
</evidence>
<dbReference type="InterPro" id="IPR041195">
    <property type="entry name" value="Rnh202_N"/>
</dbReference>
<dbReference type="Gene3D" id="1.10.20.120">
    <property type="match status" value="1"/>
</dbReference>
<dbReference type="GO" id="GO:0005654">
    <property type="term" value="C:nucleoplasm"/>
    <property type="evidence" value="ECO:0007669"/>
    <property type="project" value="TreeGrafter"/>
</dbReference>
<feature type="domain" description="Ribonuclease H2 subunit B wHTH" evidence="7">
    <location>
        <begin position="72"/>
        <end position="158"/>
    </location>
</feature>
<dbReference type="Proteomes" id="UP000179807">
    <property type="component" value="Unassembled WGS sequence"/>
</dbReference>
<dbReference type="EMBL" id="MLAK01001149">
    <property type="protein sequence ID" value="OHS96871.1"/>
    <property type="molecule type" value="Genomic_DNA"/>
</dbReference>
<gene>
    <name evidence="9" type="ORF">TRFO_09793</name>
</gene>
<sequence length="242" mass="27739">MQVAVLPSGFLENSEYFTFPHPRNGKPATFIRHNNKIYELFHVDRPHSSWFVGNSVISNGTPLYSVEIHPLFIVLPFMASRGKQMFTQNDFFFDTPYSVISDQLNPYLQQVCQTMELGDDIQFNYDPKKAVQWLVGKTEKLMPFVKESNDPSMADHFLIEMCFDIIRHYISKEIANDLKEILHDKYPGSFPPKRNDDPQPIVDTKKGNTANANKKKAPASKLKKPEGNMSISSFFSPVKSKK</sequence>
<dbReference type="OrthoDB" id="29098at2759"/>
<proteinExistence type="predicted"/>
<feature type="compositionally biased region" description="Basic residues" evidence="6">
    <location>
        <begin position="213"/>
        <end position="222"/>
    </location>
</feature>
<keyword evidence="3" id="KW-0539">Nucleus</keyword>
<dbReference type="VEuPathDB" id="TrichDB:TRFO_09793"/>
<evidence type="ECO:0000259" key="8">
    <source>
        <dbReference type="Pfam" id="PF17745"/>
    </source>
</evidence>
<comment type="function">
    <text evidence="4">Non catalytic subunit of RNase H2, an endonuclease that specifically degrades the RNA of RNA:DNA hybrids. Participates in DNA replication, possibly by mediating the removal of lagging-strand Okazaki fragment RNA primers during DNA replication. Mediates the excision of single ribonucleotides from DNA:RNA duplexes.</text>
</comment>